<dbReference type="AlphaFoldDB" id="A0A6J8CR33"/>
<keyword evidence="2" id="KW-1133">Transmembrane helix</keyword>
<evidence type="ECO:0000256" key="1">
    <source>
        <dbReference type="SAM" id="MobiDB-lite"/>
    </source>
</evidence>
<feature type="region of interest" description="Disordered" evidence="1">
    <location>
        <begin position="271"/>
        <end position="302"/>
    </location>
</feature>
<dbReference type="OrthoDB" id="6099725at2759"/>
<name>A0A6J8CR33_MYTCO</name>
<feature type="transmembrane region" description="Helical" evidence="2">
    <location>
        <begin position="136"/>
        <end position="163"/>
    </location>
</feature>
<dbReference type="EMBL" id="CACVKT020005675">
    <property type="protein sequence ID" value="CAC5397330.1"/>
    <property type="molecule type" value="Genomic_DNA"/>
</dbReference>
<reference evidence="3 4" key="1">
    <citation type="submission" date="2020-06" db="EMBL/GenBank/DDBJ databases">
        <authorList>
            <person name="Li R."/>
            <person name="Bekaert M."/>
        </authorList>
    </citation>
    <scope>NUCLEOTIDE SEQUENCE [LARGE SCALE GENOMIC DNA]</scope>
    <source>
        <strain evidence="4">wild</strain>
    </source>
</reference>
<sequence>MCDQYDIHENTTCCAPVCSKLGLNGSCDFQCPLGMHQISSQMYPETCNLSISLNNTIKNMCVLSCPKDFVQITIVNTSFCLGCDIFCAIDFGFNQLPSNCICLEETTLPNPLFETTELPLQTTSVLYTNTVLKSSALSLTVLIISGSAGLAVIVAIVSVFCCFRWRAKFYKLQKTMQVPNKNKLSNTSSNLDHDMGEGNTYSDIPIDSENSEPVNINTTGEDISAYACICDEIKGTENLQNFSNGASGFSVEENRYEELPCRVKTKETKFAQSTQNEYVRTKKKGRRNQPSRKLPKTTTDDNKYISVHGLKRQEAQEVVQEYSNTLQIPRNVSHLSTAKYESMHVSDKIDKNKSPDTAKEQEIGSDFVRNVPQSTNKDQGVGNILNLSTVTIKSNSTDEEKSNIISQKHTILARNNQADVYETMDNVKPNAKTTDQSASRMVNDASECNAAAFKETYNSETLDIPPESVGDLNLRSNSLEDAYSVNFIPFKKTSSNPVGINPQNKRMEKPKDKVSDAFENILPNTTGNIMPEEQIYVNTTIFCKPTCSKTNTKIESTFPNNDNLTVQNKDEKEILIRCHSNGKNESEVCKTAAIAECHSNGKSESEVCKTAAVTGCQLNGKSESVVFKVVAVVGCNSDGEMDSGNLRAAAIAGCHSDGEMESGNLQAAAIECHSDGEMESGNLQAAAIAGCQLNGEMESEDFKTAESRLKHCESFQNKLKQRLEKLNKNGDSESSDEETF</sequence>
<keyword evidence="2" id="KW-0812">Transmembrane</keyword>
<evidence type="ECO:0000313" key="3">
    <source>
        <dbReference type="EMBL" id="CAC5397330.1"/>
    </source>
</evidence>
<keyword evidence="2" id="KW-0472">Membrane</keyword>
<organism evidence="3 4">
    <name type="scientific">Mytilus coruscus</name>
    <name type="common">Sea mussel</name>
    <dbReference type="NCBI Taxonomy" id="42192"/>
    <lineage>
        <taxon>Eukaryota</taxon>
        <taxon>Metazoa</taxon>
        <taxon>Spiralia</taxon>
        <taxon>Lophotrochozoa</taxon>
        <taxon>Mollusca</taxon>
        <taxon>Bivalvia</taxon>
        <taxon>Autobranchia</taxon>
        <taxon>Pteriomorphia</taxon>
        <taxon>Mytilida</taxon>
        <taxon>Mytiloidea</taxon>
        <taxon>Mytilidae</taxon>
        <taxon>Mytilinae</taxon>
        <taxon>Mytilus</taxon>
    </lineage>
</organism>
<proteinExistence type="predicted"/>
<gene>
    <name evidence="3" type="ORF">MCOR_31780</name>
</gene>
<evidence type="ECO:0000256" key="2">
    <source>
        <dbReference type="SAM" id="Phobius"/>
    </source>
</evidence>
<protein>
    <submittedName>
        <fullName evidence="3">Uncharacterized protein</fullName>
    </submittedName>
</protein>
<feature type="compositionally biased region" description="Basic residues" evidence="1">
    <location>
        <begin position="281"/>
        <end position="295"/>
    </location>
</feature>
<evidence type="ECO:0000313" key="4">
    <source>
        <dbReference type="Proteomes" id="UP000507470"/>
    </source>
</evidence>
<accession>A0A6J8CR33</accession>
<keyword evidence="4" id="KW-1185">Reference proteome</keyword>
<dbReference type="Proteomes" id="UP000507470">
    <property type="component" value="Unassembled WGS sequence"/>
</dbReference>